<organism evidence="3 4">
    <name type="scientific">Actinorhabdospora filicis</name>
    <dbReference type="NCBI Taxonomy" id="1785913"/>
    <lineage>
        <taxon>Bacteria</taxon>
        <taxon>Bacillati</taxon>
        <taxon>Actinomycetota</taxon>
        <taxon>Actinomycetes</taxon>
        <taxon>Micromonosporales</taxon>
        <taxon>Micromonosporaceae</taxon>
        <taxon>Actinorhabdospora</taxon>
    </lineage>
</organism>
<feature type="domain" description="Activator of Hsp90 ATPase homologue 1/2-like C-terminal" evidence="2">
    <location>
        <begin position="16"/>
        <end position="127"/>
    </location>
</feature>
<evidence type="ECO:0000313" key="3">
    <source>
        <dbReference type="EMBL" id="GLZ77650.1"/>
    </source>
</evidence>
<evidence type="ECO:0000256" key="1">
    <source>
        <dbReference type="ARBA" id="ARBA00006817"/>
    </source>
</evidence>
<gene>
    <name evidence="3" type="ORF">Afil01_24570</name>
</gene>
<dbReference type="Gene3D" id="3.30.530.20">
    <property type="match status" value="1"/>
</dbReference>
<name>A0A9W6SIE0_9ACTN</name>
<evidence type="ECO:0000313" key="4">
    <source>
        <dbReference type="Proteomes" id="UP001165079"/>
    </source>
</evidence>
<evidence type="ECO:0000259" key="2">
    <source>
        <dbReference type="Pfam" id="PF08327"/>
    </source>
</evidence>
<comment type="caution">
    <text evidence="3">The sequence shown here is derived from an EMBL/GenBank/DDBJ whole genome shotgun (WGS) entry which is preliminary data.</text>
</comment>
<dbReference type="Proteomes" id="UP001165079">
    <property type="component" value="Unassembled WGS sequence"/>
</dbReference>
<dbReference type="AlphaFoldDB" id="A0A9W6SIE0"/>
<sequence>MDIVNRLSLRCSPTRAFYSYADLGAWWPARYSADPATLESVVLEPRVGGAVTSTHTDGLAYTWGEVVTWDPPSTLAHTSTLAQDPGTPTVVRVRFTPEGEGTLVEHFHEGWREGNLADRPKFGDWPLILRAYREHAESA</sequence>
<dbReference type="RefSeq" id="WP_285662746.1">
    <property type="nucleotide sequence ID" value="NZ_BSTX01000001.1"/>
</dbReference>
<dbReference type="InterPro" id="IPR013538">
    <property type="entry name" value="ASHA1/2-like_C"/>
</dbReference>
<keyword evidence="4" id="KW-1185">Reference proteome</keyword>
<dbReference type="InterPro" id="IPR023393">
    <property type="entry name" value="START-like_dom_sf"/>
</dbReference>
<dbReference type="Pfam" id="PF08327">
    <property type="entry name" value="AHSA1"/>
    <property type="match status" value="1"/>
</dbReference>
<proteinExistence type="inferred from homology"/>
<protein>
    <recommendedName>
        <fullName evidence="2">Activator of Hsp90 ATPase homologue 1/2-like C-terminal domain-containing protein</fullName>
    </recommendedName>
</protein>
<dbReference type="SUPFAM" id="SSF55961">
    <property type="entry name" value="Bet v1-like"/>
    <property type="match status" value="1"/>
</dbReference>
<accession>A0A9W6SIE0</accession>
<comment type="similarity">
    <text evidence="1">Belongs to the AHA1 family.</text>
</comment>
<reference evidence="3" key="1">
    <citation type="submission" date="2023-03" db="EMBL/GenBank/DDBJ databases">
        <title>Actinorhabdospora filicis NBRC 111898.</title>
        <authorList>
            <person name="Ichikawa N."/>
            <person name="Sato H."/>
            <person name="Tonouchi N."/>
        </authorList>
    </citation>
    <scope>NUCLEOTIDE SEQUENCE</scope>
    <source>
        <strain evidence="3">NBRC 111898</strain>
    </source>
</reference>
<dbReference type="EMBL" id="BSTX01000001">
    <property type="protein sequence ID" value="GLZ77650.1"/>
    <property type="molecule type" value="Genomic_DNA"/>
</dbReference>